<dbReference type="Proteomes" id="UP001177212">
    <property type="component" value="Unassembled WGS sequence"/>
</dbReference>
<gene>
    <name evidence="1" type="ORF">Q8W34_17335</name>
</gene>
<dbReference type="EMBL" id="JAUYVT010000020">
    <property type="protein sequence ID" value="MDP2566413.1"/>
    <property type="molecule type" value="Genomic_DNA"/>
</dbReference>
<proteinExistence type="predicted"/>
<comment type="caution">
    <text evidence="1">The sequence shown here is derived from an EMBL/GenBank/DDBJ whole genome shotgun (WGS) entry which is preliminary data.</text>
</comment>
<protein>
    <recommendedName>
        <fullName evidence="3">Methyltransferase small domain-containing protein</fullName>
    </recommendedName>
</protein>
<name>A0ABT9FHY7_9GAMM</name>
<evidence type="ECO:0000313" key="2">
    <source>
        <dbReference type="Proteomes" id="UP001177212"/>
    </source>
</evidence>
<organism evidence="1 2">
    <name type="scientific">Pseudoalteromonas marina</name>
    <dbReference type="NCBI Taxonomy" id="267375"/>
    <lineage>
        <taxon>Bacteria</taxon>
        <taxon>Pseudomonadati</taxon>
        <taxon>Pseudomonadota</taxon>
        <taxon>Gammaproteobacteria</taxon>
        <taxon>Alteromonadales</taxon>
        <taxon>Pseudoalteromonadaceae</taxon>
        <taxon>Pseudoalteromonas</taxon>
    </lineage>
</organism>
<accession>A0ABT9FHY7</accession>
<evidence type="ECO:0000313" key="1">
    <source>
        <dbReference type="EMBL" id="MDP2566413.1"/>
    </source>
</evidence>
<sequence length="229" mass="26422">MSFLDITPGTLTKLIEEKDRKLLPKILPANEILKLGDMNRQLLMTMLGLYVWPTVELYEFFNKNIQNQTTVLELGAGNGVLGKKLGWNSTDNFSQSDKFNPRNEKEKINHEIALMQLRTHNIAPVNYGDNVINIDAYDAVRKYNANTAVGLYLTDVTQNEFTINLLDVFMNDNTETFYLVGNMETHYKKSPIFELKHEVIEIEGLVVRHQNNELGRIFKWVKSDLNINR</sequence>
<keyword evidence="2" id="KW-1185">Reference proteome</keyword>
<reference evidence="1" key="1">
    <citation type="submission" date="2023-07" db="EMBL/GenBank/DDBJ databases">
        <title>Genome content predicts the carbon catabolic preferences of heterotrophic bacteria.</title>
        <authorList>
            <person name="Gralka M."/>
        </authorList>
    </citation>
    <scope>NUCLEOTIDE SEQUENCE</scope>
    <source>
        <strain evidence="1">4G09</strain>
    </source>
</reference>
<dbReference type="RefSeq" id="WP_305473033.1">
    <property type="nucleotide sequence ID" value="NZ_JAUYVT010000020.1"/>
</dbReference>
<evidence type="ECO:0008006" key="3">
    <source>
        <dbReference type="Google" id="ProtNLM"/>
    </source>
</evidence>